<dbReference type="EMBL" id="ACIO01000722">
    <property type="protein sequence ID" value="EFC95577.1"/>
    <property type="molecule type" value="Genomic_DNA"/>
</dbReference>
<evidence type="ECO:0000313" key="1">
    <source>
        <dbReference type="EMBL" id="EFC95577.1"/>
    </source>
</evidence>
<dbReference type="RefSeq" id="WP_006776642.1">
    <property type="nucleotide sequence ID" value="NZ_GG667816.1"/>
</dbReference>
<dbReference type="HOGENOM" id="CLU_205759_1_0_9"/>
<dbReference type="AlphaFoldDB" id="D3ARH2"/>
<accession>D3ARH2</accession>
<evidence type="ECO:0000313" key="2">
    <source>
        <dbReference type="Proteomes" id="UP000004968"/>
    </source>
</evidence>
<organism evidence="1 2">
    <name type="scientific">Hungatella hathewayi DSM 13479</name>
    <dbReference type="NCBI Taxonomy" id="566550"/>
    <lineage>
        <taxon>Bacteria</taxon>
        <taxon>Bacillati</taxon>
        <taxon>Bacillota</taxon>
        <taxon>Clostridia</taxon>
        <taxon>Lachnospirales</taxon>
        <taxon>Lachnospiraceae</taxon>
        <taxon>Hungatella</taxon>
    </lineage>
</organism>
<dbReference type="Proteomes" id="UP000004968">
    <property type="component" value="Unassembled WGS sequence"/>
</dbReference>
<proteinExistence type="predicted"/>
<sequence>FEFSVIIRISSPLAAHPNQEVMNMSYIAPAVQAKFETLSIDLKNEILERNVQINTIYDLINVLQEIVNEGQ</sequence>
<protein>
    <submittedName>
        <fullName evidence="1">Uncharacterized protein</fullName>
    </submittedName>
</protein>
<feature type="non-terminal residue" evidence="1">
    <location>
        <position position="1"/>
    </location>
</feature>
<name>D3ARH2_9FIRM</name>
<reference evidence="1 2" key="1">
    <citation type="submission" date="2010-01" db="EMBL/GenBank/DDBJ databases">
        <authorList>
            <person name="Weinstock G."/>
            <person name="Sodergren E."/>
            <person name="Clifton S."/>
            <person name="Fulton L."/>
            <person name="Fulton B."/>
            <person name="Courtney L."/>
            <person name="Fronick C."/>
            <person name="Harrison M."/>
            <person name="Strong C."/>
            <person name="Farmer C."/>
            <person name="Delahaunty K."/>
            <person name="Markovic C."/>
            <person name="Hall O."/>
            <person name="Minx P."/>
            <person name="Tomlinson C."/>
            <person name="Mitreva M."/>
            <person name="Nelson J."/>
            <person name="Hou S."/>
            <person name="Wollam A."/>
            <person name="Pepin K.H."/>
            <person name="Johnson M."/>
            <person name="Bhonagiri V."/>
            <person name="Nash W.E."/>
            <person name="Warren W."/>
            <person name="Chinwalla A."/>
            <person name="Mardis E.R."/>
            <person name="Wilson R.K."/>
        </authorList>
    </citation>
    <scope>NUCLEOTIDE SEQUENCE [LARGE SCALE GENOMIC DNA]</scope>
    <source>
        <strain evidence="1 2">DSM 13479</strain>
    </source>
</reference>
<comment type="caution">
    <text evidence="1">The sequence shown here is derived from an EMBL/GenBank/DDBJ whole genome shotgun (WGS) entry which is preliminary data.</text>
</comment>
<gene>
    <name evidence="1" type="ORF">CLOSTHATH_06228</name>
</gene>